<accession>A0A813EAY1</accession>
<organism evidence="1 2">
    <name type="scientific">Polarella glacialis</name>
    <name type="common">Dinoflagellate</name>
    <dbReference type="NCBI Taxonomy" id="89957"/>
    <lineage>
        <taxon>Eukaryota</taxon>
        <taxon>Sar</taxon>
        <taxon>Alveolata</taxon>
        <taxon>Dinophyceae</taxon>
        <taxon>Suessiales</taxon>
        <taxon>Suessiaceae</taxon>
        <taxon>Polarella</taxon>
    </lineage>
</organism>
<dbReference type="Proteomes" id="UP000654075">
    <property type="component" value="Unassembled WGS sequence"/>
</dbReference>
<keyword evidence="2" id="KW-1185">Reference proteome</keyword>
<evidence type="ECO:0000313" key="2">
    <source>
        <dbReference type="Proteomes" id="UP000654075"/>
    </source>
</evidence>
<gene>
    <name evidence="1" type="ORF">PGLA1383_LOCUS15985</name>
</gene>
<comment type="caution">
    <text evidence="1">The sequence shown here is derived from an EMBL/GenBank/DDBJ whole genome shotgun (WGS) entry which is preliminary data.</text>
</comment>
<dbReference type="SUPFAM" id="SSF88697">
    <property type="entry name" value="PUA domain-like"/>
    <property type="match status" value="1"/>
</dbReference>
<dbReference type="AlphaFoldDB" id="A0A813EAY1"/>
<evidence type="ECO:0000313" key="1">
    <source>
        <dbReference type="EMBL" id="CAE8597544.1"/>
    </source>
</evidence>
<dbReference type="Gene3D" id="2.30.130.40">
    <property type="entry name" value="LON domain-like"/>
    <property type="match status" value="1"/>
</dbReference>
<feature type="non-terminal residue" evidence="1">
    <location>
        <position position="174"/>
    </location>
</feature>
<proteinExistence type="predicted"/>
<protein>
    <recommendedName>
        <fullName evidence="3">Lon N-terminal domain-containing protein</fullName>
    </recommendedName>
</protein>
<evidence type="ECO:0008006" key="3">
    <source>
        <dbReference type="Google" id="ProtNLM"/>
    </source>
</evidence>
<sequence>AMGMKSRQLQGSVMSRRAPRGLLMRQVLLAAAVSLAVLAGRMATDLEQGPGFVTGGSANLMSAGRFARRRDRGDLAVSRASESDDMIIGSGSEESSIRWMSNILPNSKEVEASGEEGTTVMPLFPLGSLPYMPYTKHGLNIFEPRYRELYDKILFSGSRRFVVAVVDPETERFA</sequence>
<dbReference type="InterPro" id="IPR046336">
    <property type="entry name" value="Lon_prtase_N_sf"/>
</dbReference>
<reference evidence="1" key="1">
    <citation type="submission" date="2021-02" db="EMBL/GenBank/DDBJ databases">
        <authorList>
            <person name="Dougan E. K."/>
            <person name="Rhodes N."/>
            <person name="Thang M."/>
            <person name="Chan C."/>
        </authorList>
    </citation>
    <scope>NUCLEOTIDE SEQUENCE</scope>
</reference>
<name>A0A813EAY1_POLGL</name>
<feature type="non-terminal residue" evidence="1">
    <location>
        <position position="1"/>
    </location>
</feature>
<dbReference type="OrthoDB" id="44735at2759"/>
<dbReference type="InterPro" id="IPR015947">
    <property type="entry name" value="PUA-like_sf"/>
</dbReference>
<dbReference type="EMBL" id="CAJNNV010009571">
    <property type="protein sequence ID" value="CAE8597544.1"/>
    <property type="molecule type" value="Genomic_DNA"/>
</dbReference>